<sequence length="499" mass="55380">MLTSAASLRRLFSTGETDVASATPDTSKSSCYGTMGHRTHIADAIRGFEHETRQRDTPITQLSQAGHSTFLKDNSRSSSVYDETVESYSDTAPKRHQERFSSTIRNVNSQPALRRETWSTEAQSRNRPKCPRLSPRTGTFFDASRYHQDLGYLKPPPLSVSISRPVETARPQGRARSSPVPLMHRQTSRLSLFPRIDHAPTVIPSPSYSAPEISTPSHYPASSTAISVSSTRPLTAAPPPPPVPPKDTSLRPPVPRKDTPSLPPLRVPSQTPSTGGDASMRNPIKGPALYTQPRSVPSTPGPCRHQREAMRLNTPYMQMLLALDKIPRLHNILVSCFTWLLLVAFIIVTGSFHTPSGSVVYPMEPWFAVSLGCMALGILGCLWLGIRWRRNYVWLINRLYMPLFLNGLAGVLATLVSVYAQHEGGWCFPAVMAMVVEGVLMVVSVVLLGVYNFWLLKRVKKFENGYYGRGRKEWEGGEKEERFKSRGWNAPPHAPGSIV</sequence>
<gene>
    <name evidence="3" type="ORF">B0T23DRAFT_308941</name>
</gene>
<evidence type="ECO:0000313" key="4">
    <source>
        <dbReference type="Proteomes" id="UP001285908"/>
    </source>
</evidence>
<keyword evidence="4" id="KW-1185">Reference proteome</keyword>
<organism evidence="3 4">
    <name type="scientific">Neurospora hispaniola</name>
    <dbReference type="NCBI Taxonomy" id="588809"/>
    <lineage>
        <taxon>Eukaryota</taxon>
        <taxon>Fungi</taxon>
        <taxon>Dikarya</taxon>
        <taxon>Ascomycota</taxon>
        <taxon>Pezizomycotina</taxon>
        <taxon>Sordariomycetes</taxon>
        <taxon>Sordariomycetidae</taxon>
        <taxon>Sordariales</taxon>
        <taxon>Sordariaceae</taxon>
        <taxon>Neurospora</taxon>
    </lineage>
</organism>
<dbReference type="GeneID" id="87872115"/>
<reference evidence="3 4" key="1">
    <citation type="journal article" date="2023" name="Mol. Phylogenet. Evol.">
        <title>Genome-scale phylogeny and comparative genomics of the fungal order Sordariales.</title>
        <authorList>
            <person name="Hensen N."/>
            <person name="Bonometti L."/>
            <person name="Westerberg I."/>
            <person name="Brannstrom I.O."/>
            <person name="Guillou S."/>
            <person name="Cros-Aarteil S."/>
            <person name="Calhoun S."/>
            <person name="Haridas S."/>
            <person name="Kuo A."/>
            <person name="Mondo S."/>
            <person name="Pangilinan J."/>
            <person name="Riley R."/>
            <person name="LaButti K."/>
            <person name="Andreopoulos B."/>
            <person name="Lipzen A."/>
            <person name="Chen C."/>
            <person name="Yan M."/>
            <person name="Daum C."/>
            <person name="Ng V."/>
            <person name="Clum A."/>
            <person name="Steindorff A."/>
            <person name="Ohm R.A."/>
            <person name="Martin F."/>
            <person name="Silar P."/>
            <person name="Natvig D.O."/>
            <person name="Lalanne C."/>
            <person name="Gautier V."/>
            <person name="Ament-Velasquez S.L."/>
            <person name="Kruys A."/>
            <person name="Hutchinson M.I."/>
            <person name="Powell A.J."/>
            <person name="Barry K."/>
            <person name="Miller A.N."/>
            <person name="Grigoriev I.V."/>
            <person name="Debuchy R."/>
            <person name="Gladieux P."/>
            <person name="Hiltunen Thoren M."/>
            <person name="Johannesson H."/>
        </authorList>
    </citation>
    <scope>NUCLEOTIDE SEQUENCE [LARGE SCALE GENOMIC DNA]</scope>
    <source>
        <strain evidence="3 4">FGSC 10403</strain>
    </source>
</reference>
<name>A0AAJ0IG17_9PEZI</name>
<evidence type="ECO:0000313" key="3">
    <source>
        <dbReference type="EMBL" id="KAK3499715.1"/>
    </source>
</evidence>
<feature type="compositionally biased region" description="Pro residues" evidence="1">
    <location>
        <begin position="236"/>
        <end position="245"/>
    </location>
</feature>
<feature type="transmembrane region" description="Helical" evidence="2">
    <location>
        <begin position="431"/>
        <end position="454"/>
    </location>
</feature>
<dbReference type="RefSeq" id="XP_062697348.1">
    <property type="nucleotide sequence ID" value="XM_062834493.1"/>
</dbReference>
<keyword evidence="2" id="KW-0472">Membrane</keyword>
<accession>A0AAJ0IG17</accession>
<dbReference type="AlphaFoldDB" id="A0AAJ0IG17"/>
<keyword evidence="2" id="KW-0812">Transmembrane</keyword>
<comment type="caution">
    <text evidence="3">The sequence shown here is derived from an EMBL/GenBank/DDBJ whole genome shotgun (WGS) entry which is preliminary data.</text>
</comment>
<proteinExistence type="predicted"/>
<evidence type="ECO:0000256" key="1">
    <source>
        <dbReference type="SAM" id="MobiDB-lite"/>
    </source>
</evidence>
<protein>
    <submittedName>
        <fullName evidence="3">Uncharacterized protein</fullName>
    </submittedName>
</protein>
<dbReference type="EMBL" id="JAULSX010000001">
    <property type="protein sequence ID" value="KAK3499715.1"/>
    <property type="molecule type" value="Genomic_DNA"/>
</dbReference>
<feature type="region of interest" description="Disordered" evidence="1">
    <location>
        <begin position="112"/>
        <end position="137"/>
    </location>
</feature>
<evidence type="ECO:0000256" key="2">
    <source>
        <dbReference type="SAM" id="Phobius"/>
    </source>
</evidence>
<feature type="region of interest" description="Disordered" evidence="1">
    <location>
        <begin position="203"/>
        <end position="302"/>
    </location>
</feature>
<feature type="transmembrane region" description="Helical" evidence="2">
    <location>
        <begin position="398"/>
        <end position="419"/>
    </location>
</feature>
<feature type="transmembrane region" description="Helical" evidence="2">
    <location>
        <begin position="332"/>
        <end position="354"/>
    </location>
</feature>
<keyword evidence="2" id="KW-1133">Transmembrane helix</keyword>
<dbReference type="Proteomes" id="UP001285908">
    <property type="component" value="Unassembled WGS sequence"/>
</dbReference>
<feature type="transmembrane region" description="Helical" evidence="2">
    <location>
        <begin position="366"/>
        <end position="386"/>
    </location>
</feature>
<feature type="compositionally biased region" description="Polar residues" evidence="1">
    <location>
        <begin position="204"/>
        <end position="233"/>
    </location>
</feature>